<evidence type="ECO:0008006" key="3">
    <source>
        <dbReference type="Google" id="ProtNLM"/>
    </source>
</evidence>
<keyword evidence="2" id="KW-1185">Reference proteome</keyword>
<dbReference type="KEGG" id="tni:TVNIR_1915"/>
<evidence type="ECO:0000313" key="1">
    <source>
        <dbReference type="EMBL" id="AGA33576.1"/>
    </source>
</evidence>
<dbReference type="OrthoDB" id="6051102at2"/>
<name>L0DYY5_THIND</name>
<sequence length="200" mass="22069">MTVRGVRVPLALVALLLLVALAVEAWLMHRWYEERRDALLATVQRELPAVAPADLALPVLPELAPALELRDRPLFVPGRRPRVDEAEAVPAPLERSPEAWVLTSTVIAPEGRFAIVRDRESGRSFVLREGDARGDWVLEAVAADQVELRSQAGTMILPLRPERRTGEAARRIGDQVPDGRLEEIPGNIFEEDTNGIGNEG</sequence>
<gene>
    <name evidence="1" type="ordered locus">TVNIR_1915</name>
</gene>
<evidence type="ECO:0000313" key="2">
    <source>
        <dbReference type="Proteomes" id="UP000010809"/>
    </source>
</evidence>
<dbReference type="PATRIC" id="fig|1255043.3.peg.1939"/>
<reference evidence="1" key="1">
    <citation type="submission" date="2015-12" db="EMBL/GenBank/DDBJ databases">
        <authorList>
            <person name="Tikhonova T.V."/>
            <person name="Pavlov A.R."/>
            <person name="Beletsky A.V."/>
            <person name="Mardanov A.V."/>
            <person name="Sorokin D.Y."/>
            <person name="Ravin N.V."/>
            <person name="Popov V.O."/>
        </authorList>
    </citation>
    <scope>NUCLEOTIDE SEQUENCE</scope>
    <source>
        <strain evidence="1">DSM 14787</strain>
    </source>
</reference>
<dbReference type="STRING" id="1255043.TVNIR_1915"/>
<dbReference type="EMBL" id="CP003989">
    <property type="protein sequence ID" value="AGA33576.1"/>
    <property type="molecule type" value="Genomic_DNA"/>
</dbReference>
<accession>L0DYY5</accession>
<dbReference type="AlphaFoldDB" id="L0DYY5"/>
<proteinExistence type="predicted"/>
<dbReference type="Proteomes" id="UP000010809">
    <property type="component" value="Chromosome"/>
</dbReference>
<dbReference type="HOGENOM" id="CLU_1365690_0_0_6"/>
<protein>
    <recommendedName>
        <fullName evidence="3">Type II secretion system protein GspC N-terminal domain-containing protein</fullName>
    </recommendedName>
</protein>
<organism evidence="1 2">
    <name type="scientific">Thioalkalivibrio nitratireducens (strain DSM 14787 / UNIQEM 213 / ALEN2)</name>
    <dbReference type="NCBI Taxonomy" id="1255043"/>
    <lineage>
        <taxon>Bacteria</taxon>
        <taxon>Pseudomonadati</taxon>
        <taxon>Pseudomonadota</taxon>
        <taxon>Gammaproteobacteria</taxon>
        <taxon>Chromatiales</taxon>
        <taxon>Ectothiorhodospiraceae</taxon>
        <taxon>Thioalkalivibrio</taxon>
    </lineage>
</organism>
<dbReference type="RefSeq" id="WP_015258703.1">
    <property type="nucleotide sequence ID" value="NC_019902.2"/>
</dbReference>